<dbReference type="InterPro" id="IPR005821">
    <property type="entry name" value="Ion_trans_dom"/>
</dbReference>
<evidence type="ECO:0000256" key="11">
    <source>
        <dbReference type="ARBA" id="ARBA00023303"/>
    </source>
</evidence>
<dbReference type="InterPro" id="IPR036770">
    <property type="entry name" value="Ankyrin_rpt-contain_sf"/>
</dbReference>
<keyword evidence="11" id="KW-0407">Ion channel</keyword>
<evidence type="ECO:0000256" key="9">
    <source>
        <dbReference type="ARBA" id="ARBA00023136"/>
    </source>
</evidence>
<dbReference type="InterPro" id="IPR002110">
    <property type="entry name" value="Ankyrin_rpt"/>
</dbReference>
<dbReference type="Pfam" id="PF12796">
    <property type="entry name" value="Ank_2"/>
    <property type="match status" value="5"/>
</dbReference>
<feature type="repeat" description="ANK" evidence="13">
    <location>
        <begin position="40"/>
        <end position="60"/>
    </location>
</feature>
<feature type="transmembrane region" description="Helical" evidence="14">
    <location>
        <begin position="657"/>
        <end position="675"/>
    </location>
</feature>
<keyword evidence="6 14" id="KW-1133">Transmembrane helix</keyword>
<reference evidence="16" key="2">
    <citation type="submission" date="2025-08" db="UniProtKB">
        <authorList>
            <consortium name="Ensembl"/>
        </authorList>
    </citation>
    <scope>IDENTIFICATION</scope>
</reference>
<evidence type="ECO:0000256" key="5">
    <source>
        <dbReference type="ARBA" id="ARBA00022737"/>
    </source>
</evidence>
<evidence type="ECO:0000256" key="10">
    <source>
        <dbReference type="ARBA" id="ARBA00023180"/>
    </source>
</evidence>
<evidence type="ECO:0000256" key="13">
    <source>
        <dbReference type="PROSITE-ProRule" id="PRU00023"/>
    </source>
</evidence>
<comment type="catalytic activity">
    <reaction evidence="12">
        <text>Ca(2+)(in) = Ca(2+)(out)</text>
        <dbReference type="Rhea" id="RHEA:29671"/>
        <dbReference type="ChEBI" id="CHEBI:29108"/>
    </reaction>
</comment>
<protein>
    <recommendedName>
        <fullName evidence="15">Ion transport domain-containing protein</fullName>
    </recommendedName>
</protein>
<name>A0A8C5I0E0_GOUWI</name>
<keyword evidence="9 14" id="KW-0472">Membrane</keyword>
<comment type="subcellular location">
    <subcellularLocation>
        <location evidence="1">Membrane</location>
        <topology evidence="1">Multi-pass membrane protein</topology>
    </subcellularLocation>
</comment>
<feature type="repeat" description="ANK" evidence="13">
    <location>
        <begin position="215"/>
        <end position="247"/>
    </location>
</feature>
<dbReference type="SUPFAM" id="SSF48403">
    <property type="entry name" value="Ankyrin repeat"/>
    <property type="match status" value="2"/>
</dbReference>
<dbReference type="GO" id="GO:0005216">
    <property type="term" value="F:monoatomic ion channel activity"/>
    <property type="evidence" value="ECO:0007669"/>
    <property type="project" value="InterPro"/>
</dbReference>
<gene>
    <name evidence="16" type="primary">trpa1b</name>
</gene>
<dbReference type="SMART" id="SM00248">
    <property type="entry name" value="ANK"/>
    <property type="match status" value="12"/>
</dbReference>
<dbReference type="AlphaFoldDB" id="A0A8C5I0E0"/>
<dbReference type="Proteomes" id="UP000694680">
    <property type="component" value="Chromosome 20"/>
</dbReference>
<dbReference type="Ensembl" id="ENSGWIT00000056489.1">
    <property type="protein sequence ID" value="ENSGWIP00000052339.1"/>
    <property type="gene ID" value="ENSGWIG00000025132.1"/>
</dbReference>
<dbReference type="PROSITE" id="PS50297">
    <property type="entry name" value="ANK_REP_REGION"/>
    <property type="match status" value="6"/>
</dbReference>
<proteinExistence type="predicted"/>
<reference evidence="16" key="3">
    <citation type="submission" date="2025-09" db="UniProtKB">
        <authorList>
            <consortium name="Ensembl"/>
        </authorList>
    </citation>
    <scope>IDENTIFICATION</scope>
</reference>
<dbReference type="Pfam" id="PF00023">
    <property type="entry name" value="Ank"/>
    <property type="match status" value="2"/>
</dbReference>
<feature type="transmembrane region" description="Helical" evidence="14">
    <location>
        <begin position="858"/>
        <end position="888"/>
    </location>
</feature>
<feature type="repeat" description="ANK" evidence="13">
    <location>
        <begin position="486"/>
        <end position="518"/>
    </location>
</feature>
<reference evidence="16" key="1">
    <citation type="submission" date="2020-06" db="EMBL/GenBank/DDBJ databases">
        <authorList>
            <consortium name="Wellcome Sanger Institute Data Sharing"/>
        </authorList>
    </citation>
    <scope>NUCLEOTIDE SEQUENCE [LARGE SCALE GENOMIC DNA]</scope>
</reference>
<evidence type="ECO:0000313" key="17">
    <source>
        <dbReference type="Proteomes" id="UP000694680"/>
    </source>
</evidence>
<accession>A0A8C5I0E0</accession>
<dbReference type="Pfam" id="PF00520">
    <property type="entry name" value="Ion_trans"/>
    <property type="match status" value="1"/>
</dbReference>
<dbReference type="PRINTS" id="PR01415">
    <property type="entry name" value="ANKYRIN"/>
</dbReference>
<dbReference type="GO" id="GO:1902495">
    <property type="term" value="C:transmembrane transporter complex"/>
    <property type="evidence" value="ECO:0007669"/>
    <property type="project" value="TreeGrafter"/>
</dbReference>
<keyword evidence="3" id="KW-0716">Sensory transduction</keyword>
<feature type="repeat" description="ANK" evidence="13">
    <location>
        <begin position="278"/>
        <end position="310"/>
    </location>
</feature>
<evidence type="ECO:0000256" key="2">
    <source>
        <dbReference type="ARBA" id="ARBA00022448"/>
    </source>
</evidence>
<feature type="transmembrane region" description="Helical" evidence="14">
    <location>
        <begin position="757"/>
        <end position="777"/>
    </location>
</feature>
<keyword evidence="10" id="KW-0325">Glycoprotein</keyword>
<organism evidence="16 17">
    <name type="scientific">Gouania willdenowi</name>
    <name type="common">Blunt-snouted clingfish</name>
    <name type="synonym">Lepadogaster willdenowi</name>
    <dbReference type="NCBI Taxonomy" id="441366"/>
    <lineage>
        <taxon>Eukaryota</taxon>
        <taxon>Metazoa</taxon>
        <taxon>Chordata</taxon>
        <taxon>Craniata</taxon>
        <taxon>Vertebrata</taxon>
        <taxon>Euteleostomi</taxon>
        <taxon>Actinopterygii</taxon>
        <taxon>Neopterygii</taxon>
        <taxon>Teleostei</taxon>
        <taxon>Neoteleostei</taxon>
        <taxon>Acanthomorphata</taxon>
        <taxon>Ovalentaria</taxon>
        <taxon>Blenniimorphae</taxon>
        <taxon>Blenniiformes</taxon>
        <taxon>Gobiesocoidei</taxon>
        <taxon>Gobiesocidae</taxon>
        <taxon>Gobiesocinae</taxon>
        <taxon>Gouania</taxon>
    </lineage>
</organism>
<dbReference type="PANTHER" id="PTHR47143:SF1">
    <property type="entry name" value="ION_TRANS DOMAIN-CONTAINING PROTEIN"/>
    <property type="match status" value="1"/>
</dbReference>
<dbReference type="Gene3D" id="1.25.40.20">
    <property type="entry name" value="Ankyrin repeat-containing domain"/>
    <property type="match status" value="4"/>
</dbReference>
<evidence type="ECO:0000256" key="4">
    <source>
        <dbReference type="ARBA" id="ARBA00022692"/>
    </source>
</evidence>
<feature type="domain" description="Ion transport" evidence="15">
    <location>
        <begin position="658"/>
        <end position="894"/>
    </location>
</feature>
<feature type="transmembrane region" description="Helical" evidence="14">
    <location>
        <begin position="733"/>
        <end position="751"/>
    </location>
</feature>
<evidence type="ECO:0000313" key="16">
    <source>
        <dbReference type="Ensembl" id="ENSGWIP00000052339.1"/>
    </source>
</evidence>
<evidence type="ECO:0000256" key="14">
    <source>
        <dbReference type="SAM" id="Phobius"/>
    </source>
</evidence>
<keyword evidence="17" id="KW-1185">Reference proteome</keyword>
<evidence type="ECO:0000256" key="6">
    <source>
        <dbReference type="ARBA" id="ARBA00022989"/>
    </source>
</evidence>
<keyword evidence="7 13" id="KW-0040">ANK repeat</keyword>
<sequence length="1031" mass="114920">MDIDISLFHIPTQLAERGDQVNLVNLVKKDPEVLGEKDCSGASPLHHAARGGHISLIQFISSVVNSQELNSCDEQGNVPLHWAVEKNRVESCKALLDLGADPNVLNTVLLSPLHMAINLQHNNLVLLLSYSVTDCNLQGDLENTPVILACSSNNCEALELLLKHGGKLCQQNKLGHFPIHAAAFAGARKSMEVILKAGEKLGHETANHINYLDKSKSSPLHLAVRGGNVETICLCIASGAKIDQQQNDRSTPLHLACTQVPMLHTDHRGADLNSVDCKENTPLLLATSCGAWKSVALLLSKGAKVNVKDRRGCNFLHLAILQPKGLKNLPEDVLQLNSVKELLGSEDDEGCTPLHYACRLGVHDSVKNMLGLSGDIGLSYKSKDKKSALHFAAQYGRINTCKRLLESITDSRLLNEGDERGLTPLHLASRAGHAKVVRLLLHKGALLHCDYKGLTCLHHAAAEGYTQTMEVLLSASVKLLDKTDEDGNTALHIAAKAGHTAAVKLLLNRGAEFVLNKSNTSFLHEAIQNGRKEVVIAVIDSERSSEAISMFKPGSNQGCPVLDMIEFLPDSYKHLLDTCVKESEHDCNSPDYHIKYEFRWLQAPLHLTKLANDSMKIKPLACLNFMVEYNRLDLLNHPVCRKYLAMKWIAYGSKAHVLNMFMFLLGLLPLTYVVVKMRPSMNTTETGESKVVMVPVSFLEVCTTYISVLSGKHLKYSKCDCIRWNYFKDQTNMMDWSVAILSLLFILPLILNVEGSLHWQAGALAVLSSWSGFLLYIQRFDGIGIYVVMFGEIMKTLMRIVLLFVYMLFAFSLAFYALIEFSSVPLSLIQTFVMMVGELNYQNNILDALFTNRLPFSYLTYFIFIQFVLWIPILLVNLMIGLAVGDIAEVQRNASLKRIAMQVELHTALEDKLPYWFMKRVDKAFVTVYPNRKCSGVSQTLEPAKSQGCTWMQNEILKQKSRMKEMSDTLEKQHTLLKLIVQKMDITSEADESDGPETKAHMWPNLSQVKPRRHPTSRWVPLMKAIGAPPK</sequence>
<evidence type="ECO:0000256" key="7">
    <source>
        <dbReference type="ARBA" id="ARBA00023043"/>
    </source>
</evidence>
<evidence type="ECO:0000256" key="8">
    <source>
        <dbReference type="ARBA" id="ARBA00023065"/>
    </source>
</evidence>
<evidence type="ECO:0000259" key="15">
    <source>
        <dbReference type="Pfam" id="PF00520"/>
    </source>
</evidence>
<dbReference type="PROSITE" id="PS50088">
    <property type="entry name" value="ANK_REPEAT"/>
    <property type="match status" value="7"/>
</dbReference>
<keyword evidence="5" id="KW-0677">Repeat</keyword>
<feature type="repeat" description="ANK" evidence="13">
    <location>
        <begin position="75"/>
        <end position="107"/>
    </location>
</feature>
<feature type="transmembrane region" description="Helical" evidence="14">
    <location>
        <begin position="797"/>
        <end position="819"/>
    </location>
</feature>
<keyword evidence="4 14" id="KW-0812">Transmembrane</keyword>
<feature type="repeat" description="ANK" evidence="13">
    <location>
        <begin position="349"/>
        <end position="381"/>
    </location>
</feature>
<keyword evidence="2" id="KW-0813">Transport</keyword>
<evidence type="ECO:0000256" key="3">
    <source>
        <dbReference type="ARBA" id="ARBA00022606"/>
    </source>
</evidence>
<evidence type="ECO:0000256" key="12">
    <source>
        <dbReference type="ARBA" id="ARBA00036634"/>
    </source>
</evidence>
<keyword evidence="8" id="KW-0406">Ion transport</keyword>
<feature type="repeat" description="ANK" evidence="13">
    <location>
        <begin position="420"/>
        <end position="445"/>
    </location>
</feature>
<dbReference type="PANTHER" id="PTHR47143">
    <property type="entry name" value="TRANSIENT RECEPTOR POTENTIAL CATION CHANNEL PROTEIN PAINLESS"/>
    <property type="match status" value="1"/>
</dbReference>
<dbReference type="InterPro" id="IPR052076">
    <property type="entry name" value="TRP_cation_channel"/>
</dbReference>
<evidence type="ECO:0000256" key="1">
    <source>
        <dbReference type="ARBA" id="ARBA00004141"/>
    </source>
</evidence>